<feature type="domain" description="SET" evidence="3">
    <location>
        <begin position="472"/>
        <end position="608"/>
    </location>
</feature>
<feature type="compositionally biased region" description="Low complexity" evidence="1">
    <location>
        <begin position="151"/>
        <end position="163"/>
    </location>
</feature>
<protein>
    <recommendedName>
        <fullName evidence="6">SET domain-containing protein</fullName>
    </recommendedName>
</protein>
<dbReference type="PANTHER" id="PTHR47332:SF4">
    <property type="entry name" value="SET DOMAIN-CONTAINING PROTEIN 5"/>
    <property type="match status" value="1"/>
</dbReference>
<accession>A0ABR0SMK9</accession>
<feature type="compositionally biased region" description="Polar residues" evidence="1">
    <location>
        <begin position="107"/>
        <end position="118"/>
    </location>
</feature>
<evidence type="ECO:0000313" key="4">
    <source>
        <dbReference type="EMBL" id="KAK5992946.1"/>
    </source>
</evidence>
<dbReference type="Proteomes" id="UP001338125">
    <property type="component" value="Unassembled WGS sequence"/>
</dbReference>
<dbReference type="PROSITE" id="PS50181">
    <property type="entry name" value="FBOX"/>
    <property type="match status" value="1"/>
</dbReference>
<feature type="compositionally biased region" description="Polar residues" evidence="1">
    <location>
        <begin position="164"/>
        <end position="173"/>
    </location>
</feature>
<dbReference type="PROSITE" id="PS50280">
    <property type="entry name" value="SET"/>
    <property type="match status" value="1"/>
</dbReference>
<feature type="region of interest" description="Disordered" evidence="1">
    <location>
        <begin position="107"/>
        <end position="183"/>
    </location>
</feature>
<feature type="domain" description="F-box" evidence="2">
    <location>
        <begin position="184"/>
        <end position="230"/>
    </location>
</feature>
<dbReference type="SUPFAM" id="SSF81995">
    <property type="entry name" value="beta-sandwich domain of Sec23/24"/>
    <property type="match status" value="1"/>
</dbReference>
<dbReference type="Pfam" id="PF00856">
    <property type="entry name" value="SET"/>
    <property type="match status" value="1"/>
</dbReference>
<evidence type="ECO:0000313" key="5">
    <source>
        <dbReference type="Proteomes" id="UP001338125"/>
    </source>
</evidence>
<reference evidence="4 5" key="1">
    <citation type="submission" date="2024-01" db="EMBL/GenBank/DDBJ databases">
        <title>Complete genome of Cladobotryum mycophilum ATHUM6906.</title>
        <authorList>
            <person name="Christinaki A.C."/>
            <person name="Myridakis A.I."/>
            <person name="Kouvelis V.N."/>
        </authorList>
    </citation>
    <scope>NUCLEOTIDE SEQUENCE [LARGE SCALE GENOMIC DNA]</scope>
    <source>
        <strain evidence="4 5">ATHUM6906</strain>
    </source>
</reference>
<evidence type="ECO:0000259" key="2">
    <source>
        <dbReference type="PROSITE" id="PS50181"/>
    </source>
</evidence>
<sequence length="644" mass="73026">MAISPRKCPPGSEASLSQLQMKHSQRRWPKTSHTSQRAAFVIRLIKGGGKEWWPGSPGVTALYSSACLVLHEVIEINCIQESVWPAMIVLPKPSTVPSPRVSPSFYNMSAKTSSSTGYASHYHQQQQQQQQQQPQQQQQQQQQPPPPPPQEDQQLQYQYHQQPTLKEQLSPSQRLEPPPQSAMPCLIERLPNELQRMIFSNLDYQALIHLSTMNRYFNRTVDPQRMADSADKAQFVMRAAKDFPQHRPSEKGHDYKPGNFECYICFRVRAPDHFDMLQPQSAYLDRYGRVVRDREPNPQTDKLVSLRRFCVGCGTSGFAGADEFGPSLGACVALTAKETALFARGERWRRTNIELKPFNDISIDNNSLYSAWDSFELANSLDDDGFATWNNPWADCWATAEPAKGQENCSPSLDASVTLAEQEGSESNVRVQNLSLSENHRFPSDRETDETTKTSPLRPVLKQSTGYYYENEFFKVDRSKIAGYGAFAVRELKLGDNILKEIPLFVADSSTVYRQYGKLDAKAQAVATSLFGGNGKIETPKIKRVWDNNCFTLGGNMAGLFPIAARFNHACHPANNIDFRYDHERGYLNMTVRVDKILAGEELRISYGNDRPPDILYSWYGFRCRCGACKGLSDEEFRRLTDQW</sequence>
<dbReference type="Gene3D" id="2.170.270.10">
    <property type="entry name" value="SET domain"/>
    <property type="match status" value="1"/>
</dbReference>
<dbReference type="CDD" id="cd09917">
    <property type="entry name" value="F-box_SF"/>
    <property type="match status" value="1"/>
</dbReference>
<dbReference type="InterPro" id="IPR001810">
    <property type="entry name" value="F-box_dom"/>
</dbReference>
<evidence type="ECO:0000259" key="3">
    <source>
        <dbReference type="PROSITE" id="PS50280"/>
    </source>
</evidence>
<comment type="caution">
    <text evidence="4">The sequence shown here is derived from an EMBL/GenBank/DDBJ whole genome shotgun (WGS) entry which is preliminary data.</text>
</comment>
<dbReference type="CDD" id="cd20071">
    <property type="entry name" value="SET_SMYD"/>
    <property type="match status" value="1"/>
</dbReference>
<keyword evidence="5" id="KW-1185">Reference proteome</keyword>
<dbReference type="SUPFAM" id="SSF81383">
    <property type="entry name" value="F-box domain"/>
    <property type="match status" value="1"/>
</dbReference>
<organism evidence="4 5">
    <name type="scientific">Cladobotryum mycophilum</name>
    <dbReference type="NCBI Taxonomy" id="491253"/>
    <lineage>
        <taxon>Eukaryota</taxon>
        <taxon>Fungi</taxon>
        <taxon>Dikarya</taxon>
        <taxon>Ascomycota</taxon>
        <taxon>Pezizomycotina</taxon>
        <taxon>Sordariomycetes</taxon>
        <taxon>Hypocreomycetidae</taxon>
        <taxon>Hypocreales</taxon>
        <taxon>Hypocreaceae</taxon>
        <taxon>Cladobotryum</taxon>
    </lineage>
</organism>
<dbReference type="InterPro" id="IPR036047">
    <property type="entry name" value="F-box-like_dom_sf"/>
</dbReference>
<dbReference type="PANTHER" id="PTHR47332">
    <property type="entry name" value="SET DOMAIN-CONTAINING PROTEIN 5"/>
    <property type="match status" value="1"/>
</dbReference>
<dbReference type="InterPro" id="IPR001214">
    <property type="entry name" value="SET_dom"/>
</dbReference>
<proteinExistence type="predicted"/>
<dbReference type="InterPro" id="IPR046341">
    <property type="entry name" value="SET_dom_sf"/>
</dbReference>
<dbReference type="EMBL" id="JAVFKD010000012">
    <property type="protein sequence ID" value="KAK5992946.1"/>
    <property type="molecule type" value="Genomic_DNA"/>
</dbReference>
<feature type="compositionally biased region" description="Basic and acidic residues" evidence="1">
    <location>
        <begin position="438"/>
        <end position="452"/>
    </location>
</feature>
<name>A0ABR0SMK9_9HYPO</name>
<evidence type="ECO:0000256" key="1">
    <source>
        <dbReference type="SAM" id="MobiDB-lite"/>
    </source>
</evidence>
<feature type="compositionally biased region" description="Low complexity" evidence="1">
    <location>
        <begin position="124"/>
        <end position="142"/>
    </location>
</feature>
<dbReference type="SMART" id="SM00317">
    <property type="entry name" value="SET"/>
    <property type="match status" value="1"/>
</dbReference>
<dbReference type="InterPro" id="IPR053185">
    <property type="entry name" value="SET_domain_protein"/>
</dbReference>
<gene>
    <name evidence="4" type="ORF">PT974_06371</name>
</gene>
<feature type="region of interest" description="Disordered" evidence="1">
    <location>
        <begin position="425"/>
        <end position="456"/>
    </location>
</feature>
<dbReference type="Pfam" id="PF00646">
    <property type="entry name" value="F-box"/>
    <property type="match status" value="1"/>
</dbReference>
<dbReference type="SUPFAM" id="SSF82199">
    <property type="entry name" value="SET domain"/>
    <property type="match status" value="1"/>
</dbReference>
<evidence type="ECO:0008006" key="6">
    <source>
        <dbReference type="Google" id="ProtNLM"/>
    </source>
</evidence>
<feature type="compositionally biased region" description="Polar residues" evidence="1">
    <location>
        <begin position="425"/>
        <end position="437"/>
    </location>
</feature>